<evidence type="ECO:0000313" key="3">
    <source>
        <dbReference type="EMBL" id="KAL1552066.1"/>
    </source>
</evidence>
<feature type="compositionally biased region" description="Basic and acidic residues" evidence="1">
    <location>
        <begin position="903"/>
        <end position="914"/>
    </location>
</feature>
<dbReference type="SUPFAM" id="SSF63748">
    <property type="entry name" value="Tudor/PWWP/MBT"/>
    <property type="match status" value="1"/>
</dbReference>
<name>A0ABD1H6L1_SALDI</name>
<feature type="compositionally biased region" description="Basic and acidic residues" evidence="1">
    <location>
        <begin position="84"/>
        <end position="100"/>
    </location>
</feature>
<reference evidence="3 4" key="1">
    <citation type="submission" date="2024-06" db="EMBL/GenBank/DDBJ databases">
        <title>A chromosome level genome sequence of Diviner's sage (Salvia divinorum).</title>
        <authorList>
            <person name="Ford S.A."/>
            <person name="Ro D.-K."/>
            <person name="Ness R.W."/>
            <person name="Phillips M.A."/>
        </authorList>
    </citation>
    <scope>NUCLEOTIDE SEQUENCE [LARGE SCALE GENOMIC DNA]</scope>
    <source>
        <strain evidence="3">SAF-2024a</strain>
        <tissue evidence="3">Leaf</tissue>
    </source>
</reference>
<dbReference type="Gene3D" id="2.30.30.140">
    <property type="match status" value="1"/>
</dbReference>
<dbReference type="SMART" id="SM00293">
    <property type="entry name" value="PWWP"/>
    <property type="match status" value="1"/>
</dbReference>
<feature type="compositionally biased region" description="Basic and acidic residues" evidence="1">
    <location>
        <begin position="255"/>
        <end position="264"/>
    </location>
</feature>
<feature type="region of interest" description="Disordered" evidence="1">
    <location>
        <begin position="895"/>
        <end position="932"/>
    </location>
</feature>
<dbReference type="EMBL" id="JBEAFC010000006">
    <property type="protein sequence ID" value="KAL1552066.1"/>
    <property type="molecule type" value="Genomic_DNA"/>
</dbReference>
<evidence type="ECO:0000313" key="4">
    <source>
        <dbReference type="Proteomes" id="UP001567538"/>
    </source>
</evidence>
<feature type="compositionally biased region" description="Basic and acidic residues" evidence="1">
    <location>
        <begin position="272"/>
        <end position="296"/>
    </location>
</feature>
<feature type="region of interest" description="Disordered" evidence="1">
    <location>
        <begin position="946"/>
        <end position="966"/>
    </location>
</feature>
<feature type="compositionally biased region" description="Basic and acidic residues" evidence="1">
    <location>
        <begin position="230"/>
        <end position="242"/>
    </location>
</feature>
<feature type="compositionally biased region" description="Basic residues" evidence="1">
    <location>
        <begin position="1109"/>
        <end position="1120"/>
    </location>
</feature>
<protein>
    <recommendedName>
        <fullName evidence="2">PWWP domain-containing protein</fullName>
    </recommendedName>
</protein>
<feature type="region of interest" description="Disordered" evidence="1">
    <location>
        <begin position="1"/>
        <end position="22"/>
    </location>
</feature>
<dbReference type="InterPro" id="IPR053063">
    <property type="entry name" value="PWWP_domain_containing_PDP"/>
</dbReference>
<organism evidence="3 4">
    <name type="scientific">Salvia divinorum</name>
    <name type="common">Maria pastora</name>
    <name type="synonym">Diviner's sage</name>
    <dbReference type="NCBI Taxonomy" id="28513"/>
    <lineage>
        <taxon>Eukaryota</taxon>
        <taxon>Viridiplantae</taxon>
        <taxon>Streptophyta</taxon>
        <taxon>Embryophyta</taxon>
        <taxon>Tracheophyta</taxon>
        <taxon>Spermatophyta</taxon>
        <taxon>Magnoliopsida</taxon>
        <taxon>eudicotyledons</taxon>
        <taxon>Gunneridae</taxon>
        <taxon>Pentapetalae</taxon>
        <taxon>asterids</taxon>
        <taxon>lamiids</taxon>
        <taxon>Lamiales</taxon>
        <taxon>Lamiaceae</taxon>
        <taxon>Nepetoideae</taxon>
        <taxon>Mentheae</taxon>
        <taxon>Salviinae</taxon>
        <taxon>Salvia</taxon>
        <taxon>Salvia subgen. Calosphace</taxon>
    </lineage>
</organism>
<evidence type="ECO:0000259" key="2">
    <source>
        <dbReference type="PROSITE" id="PS50812"/>
    </source>
</evidence>
<proteinExistence type="predicted"/>
<dbReference type="AlphaFoldDB" id="A0ABD1H6L1"/>
<feature type="domain" description="PWWP" evidence="2">
    <location>
        <begin position="685"/>
        <end position="746"/>
    </location>
</feature>
<keyword evidence="4" id="KW-1185">Reference proteome</keyword>
<dbReference type="PROSITE" id="PS50812">
    <property type="entry name" value="PWWP"/>
    <property type="match status" value="1"/>
</dbReference>
<dbReference type="PANTHER" id="PTHR42851">
    <property type="entry name" value="ALDOLASE-RELATED"/>
    <property type="match status" value="1"/>
</dbReference>
<dbReference type="Proteomes" id="UP001567538">
    <property type="component" value="Unassembled WGS sequence"/>
</dbReference>
<accession>A0ABD1H6L1</accession>
<sequence length="1246" mass="134435">MEDERGAGVHDGGGPDPALSGKLAVENMGGETQAAEVFGDEDGEEIMVEVVGSDVYVDGISGSGEGDVEMGDAEHLEVGVVDKNEESAKVSNEGDGKKTGEGGVVEEKEETMDDGDKMAEGDLEASELRDEKRGATEKININSSNFVGAEMEKVSALLARGVSSIKGKENSRIKKPEGSSLVVSELPTEVSGASSMEICEEENTKDETVDKESSEEARLQSLNRPVEAISDEKSECAEEKEALPTGDDSASQDHVAAETRHGNDGEILGLDGQKDGETHHDDSGVQEKSVGEKDVCAAENRNSVPKTDGIVSEVPDESENRSDKIGGAKVEPKDQTDDVSHAGPESVPENTFESWAGETEGEEYGNGLDIEGVASNTNTEVLFCVGKDALETHKAQNDVSSVTPIELVDGGDTTEANKGISLDVEVKDEAEETVQSKTGAETGDQNVVMSPLKVTAVDGVGSGGEGKEIDLENLGKSVAVHEDAKIPSKEDAHAEVVDEGMEIDSEILGRSSTGHGGAEIPVEDDSAGNVHLPEEGANAEVETADVMVTEGPVTEISNPEAENMNMVRNEVADVAADSGIAQVSVVPEGTGSAEMLSESNGFHMMEAPGDHMPKAKPMDVEEERGSDQACHDGQEVDAELASEGPLLESDKSKISTEALFNYAGVLRMKQFGYLMPPEKDGCFAPSDLVWGKVRSHPWWPGQIFDPADASEKAVKYHKKDSYLVAYFGDQTFAWNDSSALKPFRSYFSQIQKQSNSESFHNAVDCALEEIERRVQLGLSCSCTPKDEYARIETQVVENTGIREESSLRLGVDQSSCATHFEPKELIEFIKGVAPRASSGADGLDLVIARAQLSAFCCFKGYRSPPELFKGHQSLPEFPASNELLEIDDLIGDGTAASRKHRPKEGAQSRKERSLNELMGDGEYWPDAEDDPVAGKKRKALDPLVEGSDKRVAKVPTPTSQTPKPSFKIGDCIRRVASQLTAVDGSPSVYEPSEKQGVVVSVESLSVNELLSRLELVAQDPKRRPSIQSDIRSFFMRFRSSIALSRRGRKKKSEQAVGGSGEEFEFDDVNDSYWTDRIVQNYSAEQLMHERMNGSGSLELVPYGAEKPAKPGRKPYSRKRFSLGNSPTSALEPDESAKRIKQETSPAELILNFAERNRVPSEINLNKMFRRFGPLMESETEVDHEAGSAKVIFKRGSDAEIARNSAEKFSIFGPVLVDYQIGYSPVISVRISPVTISLPQEEAAMAL</sequence>
<feature type="compositionally biased region" description="Basic and acidic residues" evidence="1">
    <location>
        <begin position="205"/>
        <end position="218"/>
    </location>
</feature>
<feature type="compositionally biased region" description="Basic and acidic residues" evidence="1">
    <location>
        <begin position="318"/>
        <end position="340"/>
    </location>
</feature>
<feature type="region of interest" description="Disordered" evidence="1">
    <location>
        <begin position="165"/>
        <end position="351"/>
    </location>
</feature>
<feature type="region of interest" description="Disordered" evidence="1">
    <location>
        <begin position="84"/>
        <end position="120"/>
    </location>
</feature>
<feature type="region of interest" description="Disordered" evidence="1">
    <location>
        <begin position="1102"/>
        <end position="1137"/>
    </location>
</feature>
<comment type="caution">
    <text evidence="3">The sequence shown here is derived from an EMBL/GenBank/DDBJ whole genome shotgun (WGS) entry which is preliminary data.</text>
</comment>
<dbReference type="CDD" id="cd05162">
    <property type="entry name" value="PWWP"/>
    <property type="match status" value="1"/>
</dbReference>
<feature type="compositionally biased region" description="Basic and acidic residues" evidence="1">
    <location>
        <begin position="166"/>
        <end position="177"/>
    </location>
</feature>
<dbReference type="InterPro" id="IPR000313">
    <property type="entry name" value="PWWP_dom"/>
</dbReference>
<dbReference type="Pfam" id="PF00855">
    <property type="entry name" value="PWWP"/>
    <property type="match status" value="1"/>
</dbReference>
<dbReference type="PANTHER" id="PTHR42851:SF4">
    <property type="entry name" value="PWWP DOMAIN-CONTAINING PROTEIN"/>
    <property type="match status" value="1"/>
</dbReference>
<gene>
    <name evidence="3" type="ORF">AAHA92_12910</name>
</gene>
<evidence type="ECO:0000256" key="1">
    <source>
        <dbReference type="SAM" id="MobiDB-lite"/>
    </source>
</evidence>